<dbReference type="SMART" id="SM00228">
    <property type="entry name" value="PDZ"/>
    <property type="match status" value="1"/>
</dbReference>
<dbReference type="Pfam" id="PF11818">
    <property type="entry name" value="DUF3340"/>
    <property type="match status" value="1"/>
</dbReference>
<comment type="similarity">
    <text evidence="1 5">Belongs to the peptidase S41A family.</text>
</comment>
<feature type="region of interest" description="Disordered" evidence="6">
    <location>
        <begin position="605"/>
        <end position="679"/>
    </location>
</feature>
<keyword evidence="4 5" id="KW-0720">Serine protease</keyword>
<dbReference type="Pfam" id="PF03572">
    <property type="entry name" value="Peptidase_S41"/>
    <property type="match status" value="1"/>
</dbReference>
<protein>
    <submittedName>
        <fullName evidence="9">Carboxyl-terminal processing protease</fullName>
    </submittedName>
</protein>
<dbReference type="Proteomes" id="UP001158049">
    <property type="component" value="Unassembled WGS sequence"/>
</dbReference>
<dbReference type="NCBIfam" id="TIGR00225">
    <property type="entry name" value="prc"/>
    <property type="match status" value="1"/>
</dbReference>
<dbReference type="GO" id="GO:0008233">
    <property type="term" value="F:peptidase activity"/>
    <property type="evidence" value="ECO:0007669"/>
    <property type="project" value="UniProtKB-KW"/>
</dbReference>
<dbReference type="InterPro" id="IPR001478">
    <property type="entry name" value="PDZ"/>
</dbReference>
<dbReference type="InterPro" id="IPR029045">
    <property type="entry name" value="ClpP/crotonase-like_dom_sf"/>
</dbReference>
<evidence type="ECO:0000256" key="3">
    <source>
        <dbReference type="ARBA" id="ARBA00022801"/>
    </source>
</evidence>
<accession>A0ABY1QL88</accession>
<name>A0ABY1QL88_9BURK</name>
<gene>
    <name evidence="9" type="ORF">SAMN06295970_12169</name>
</gene>
<evidence type="ECO:0000313" key="9">
    <source>
        <dbReference type="EMBL" id="SMP74707.1"/>
    </source>
</evidence>
<dbReference type="InterPro" id="IPR040573">
    <property type="entry name" value="TSP_N"/>
</dbReference>
<dbReference type="InterPro" id="IPR005151">
    <property type="entry name" value="Tail-specific_protease"/>
</dbReference>
<dbReference type="InterPro" id="IPR004447">
    <property type="entry name" value="Peptidase_S41A"/>
</dbReference>
<feature type="signal peptide" evidence="7">
    <location>
        <begin position="1"/>
        <end position="19"/>
    </location>
</feature>
<dbReference type="RefSeq" id="WP_283444506.1">
    <property type="nucleotide sequence ID" value="NZ_FXUL01000021.1"/>
</dbReference>
<feature type="compositionally biased region" description="Basic and acidic residues" evidence="6">
    <location>
        <begin position="696"/>
        <end position="705"/>
    </location>
</feature>
<keyword evidence="10" id="KW-1185">Reference proteome</keyword>
<dbReference type="GO" id="GO:0006508">
    <property type="term" value="P:proteolysis"/>
    <property type="evidence" value="ECO:0007669"/>
    <property type="project" value="UniProtKB-KW"/>
</dbReference>
<evidence type="ECO:0000256" key="6">
    <source>
        <dbReference type="SAM" id="MobiDB-lite"/>
    </source>
</evidence>
<feature type="region of interest" description="Disordered" evidence="6">
    <location>
        <begin position="696"/>
        <end position="722"/>
    </location>
</feature>
<proteinExistence type="inferred from homology"/>
<evidence type="ECO:0000256" key="2">
    <source>
        <dbReference type="ARBA" id="ARBA00022670"/>
    </source>
</evidence>
<dbReference type="CDD" id="cd07560">
    <property type="entry name" value="Peptidase_S41_CPP"/>
    <property type="match status" value="1"/>
</dbReference>
<feature type="compositionally biased region" description="Pro residues" evidence="6">
    <location>
        <begin position="712"/>
        <end position="722"/>
    </location>
</feature>
<evidence type="ECO:0000256" key="1">
    <source>
        <dbReference type="ARBA" id="ARBA00009179"/>
    </source>
</evidence>
<dbReference type="CDD" id="cd06782">
    <property type="entry name" value="cpPDZ_CPP-like"/>
    <property type="match status" value="1"/>
</dbReference>
<dbReference type="InterPro" id="IPR020992">
    <property type="entry name" value="Tail_Prtase_C"/>
</dbReference>
<dbReference type="PANTHER" id="PTHR32060">
    <property type="entry name" value="TAIL-SPECIFIC PROTEASE"/>
    <property type="match status" value="1"/>
</dbReference>
<dbReference type="PROSITE" id="PS50106">
    <property type="entry name" value="PDZ"/>
    <property type="match status" value="1"/>
</dbReference>
<dbReference type="EMBL" id="FXUL01000021">
    <property type="protein sequence ID" value="SMP74707.1"/>
    <property type="molecule type" value="Genomic_DNA"/>
</dbReference>
<dbReference type="Gene3D" id="3.90.226.10">
    <property type="entry name" value="2-enoyl-CoA Hydratase, Chain A, domain 1"/>
    <property type="match status" value="1"/>
</dbReference>
<dbReference type="SUPFAM" id="SSF52096">
    <property type="entry name" value="ClpP/crotonase"/>
    <property type="match status" value="1"/>
</dbReference>
<dbReference type="SMART" id="SM00245">
    <property type="entry name" value="TSPc"/>
    <property type="match status" value="1"/>
</dbReference>
<comment type="caution">
    <text evidence="9">The sequence shown here is derived from an EMBL/GenBank/DDBJ whole genome shotgun (WGS) entry which is preliminary data.</text>
</comment>
<evidence type="ECO:0000256" key="7">
    <source>
        <dbReference type="SAM" id="SignalP"/>
    </source>
</evidence>
<feature type="compositionally biased region" description="Basic and acidic residues" evidence="6">
    <location>
        <begin position="612"/>
        <end position="639"/>
    </location>
</feature>
<feature type="domain" description="PDZ" evidence="8">
    <location>
        <begin position="226"/>
        <end position="299"/>
    </location>
</feature>
<sequence length="722" mass="80323">MNKQLLLTALVGLSAAVQAAVPLAPAPQQAQAANLSAQILTRHHYRALPLDDAMSQKIFDRYLKTLDPERLFFLQSDITQFSAARTRLDDAIAQEDLRVPFEIFNLYQQRAAERLGYARELLKQDFDFTQNESYQYQRDKEPWPASLDEVRDVWRKRVKSDWLRLKLAGKDDKFIRTTLDKRYASTLARVEKYKSEDAFQVFMDAYATAIEPHTDYMSPTASADFDIAMSLSLVGIGAVLQERDEYTTIRDLVPGGPAALSTRLKVGDRLIAVGQGAEGPMTDIVGWRVNDVVGLIRGAKDTTVRLDVLSGDAGPDAKTRRISLVRDKINLERQAAKKSIIQVKEGGATRPVGVITVPMFYQDIEARRRGDKEFKSAARDVARLVEELKKDKVDTLLIDLRNNGGGSLDEAIELTSIFTGAGPVLQERDSRGNVKVDSAKAPRATWNGTLGVLINRGSASASEIFAAAIQDYGRGVVIGEPSFGKGTVQTVINLDQMARNEKPQFGELKMTIAQFFRINGGTTQLRGVVPDIRFPTVSDTDQFGESSYDNALPWTQIKAANFMPSNDLTRLLPLLEDRHASRIAKDKDFQYLLEDLREVQQQRAKRQLSLNEAERRRERDQREARLKQREAGNEADAAKGGKPNKQAAAARKIVPQDAGLQAGERSLSEELAEEKAQKEAKDIWLDEAARIVGDEAALRKSEPRLAARSSPVPAPVPAEPRR</sequence>
<feature type="chain" id="PRO_5045227539" evidence="7">
    <location>
        <begin position="20"/>
        <end position="722"/>
    </location>
</feature>
<dbReference type="InterPro" id="IPR036034">
    <property type="entry name" value="PDZ_sf"/>
</dbReference>
<reference evidence="9 10" key="1">
    <citation type="submission" date="2017-05" db="EMBL/GenBank/DDBJ databases">
        <authorList>
            <person name="Varghese N."/>
            <person name="Submissions S."/>
        </authorList>
    </citation>
    <scope>NUCLEOTIDE SEQUENCE [LARGE SCALE GENOMIC DNA]</scope>
    <source>
        <strain evidence="9 10">DSM 26001</strain>
    </source>
</reference>
<dbReference type="PANTHER" id="PTHR32060:SF22">
    <property type="entry name" value="CARBOXYL-TERMINAL-PROCESSING PEPTIDASE 3, CHLOROPLASTIC"/>
    <property type="match status" value="1"/>
</dbReference>
<dbReference type="SUPFAM" id="SSF50156">
    <property type="entry name" value="PDZ domain-like"/>
    <property type="match status" value="1"/>
</dbReference>
<keyword evidence="2 5" id="KW-0645">Protease</keyword>
<dbReference type="Pfam" id="PF17804">
    <property type="entry name" value="TSP_NTD"/>
    <property type="match status" value="1"/>
</dbReference>
<evidence type="ECO:0000313" key="10">
    <source>
        <dbReference type="Proteomes" id="UP001158049"/>
    </source>
</evidence>
<evidence type="ECO:0000256" key="5">
    <source>
        <dbReference type="RuleBase" id="RU004404"/>
    </source>
</evidence>
<organism evidence="9 10">
    <name type="scientific">Noviherbaspirillum suwonense</name>
    <dbReference type="NCBI Taxonomy" id="1224511"/>
    <lineage>
        <taxon>Bacteria</taxon>
        <taxon>Pseudomonadati</taxon>
        <taxon>Pseudomonadota</taxon>
        <taxon>Betaproteobacteria</taxon>
        <taxon>Burkholderiales</taxon>
        <taxon>Oxalobacteraceae</taxon>
        <taxon>Noviherbaspirillum</taxon>
    </lineage>
</organism>
<evidence type="ECO:0000256" key="4">
    <source>
        <dbReference type="ARBA" id="ARBA00022825"/>
    </source>
</evidence>
<keyword evidence="7" id="KW-0732">Signal</keyword>
<evidence type="ECO:0000259" key="8">
    <source>
        <dbReference type="PROSITE" id="PS50106"/>
    </source>
</evidence>
<dbReference type="Pfam" id="PF00595">
    <property type="entry name" value="PDZ"/>
    <property type="match status" value="1"/>
</dbReference>
<keyword evidence="3 5" id="KW-0378">Hydrolase</keyword>
<dbReference type="Gene3D" id="2.30.42.10">
    <property type="match status" value="1"/>
</dbReference>